<evidence type="ECO:0000313" key="16">
    <source>
        <dbReference type="Proteomes" id="UP000039865"/>
    </source>
</evidence>
<reference evidence="15 16" key="1">
    <citation type="submission" date="2014-06" db="EMBL/GenBank/DDBJ databases">
        <authorList>
            <person name="Swart Estienne"/>
        </authorList>
    </citation>
    <scope>NUCLEOTIDE SEQUENCE [LARGE SCALE GENOMIC DNA]</scope>
    <source>
        <strain evidence="15 16">130c</strain>
    </source>
</reference>
<dbReference type="SUPFAM" id="SSF53098">
    <property type="entry name" value="Ribonuclease H-like"/>
    <property type="match status" value="1"/>
</dbReference>
<evidence type="ECO:0000256" key="13">
    <source>
        <dbReference type="ARBA" id="ARBA00023163"/>
    </source>
</evidence>
<dbReference type="InterPro" id="IPR006941">
    <property type="entry name" value="RNase_CAF1"/>
</dbReference>
<dbReference type="GO" id="GO:0004535">
    <property type="term" value="F:poly(A)-specific ribonuclease activity"/>
    <property type="evidence" value="ECO:0007669"/>
    <property type="project" value="UniProtKB-EC"/>
</dbReference>
<gene>
    <name evidence="15" type="primary">Contig12604.g13445</name>
    <name evidence="15" type="ORF">STYLEM_18957</name>
</gene>
<evidence type="ECO:0000256" key="10">
    <source>
        <dbReference type="ARBA" id="ARBA00022839"/>
    </source>
</evidence>
<dbReference type="InterPro" id="IPR039637">
    <property type="entry name" value="CNOT7/CNOT8/Pop2"/>
</dbReference>
<dbReference type="GO" id="GO:0005634">
    <property type="term" value="C:nucleus"/>
    <property type="evidence" value="ECO:0007669"/>
    <property type="project" value="UniProtKB-SubCell"/>
</dbReference>
<keyword evidence="7" id="KW-0540">Nuclease</keyword>
<comment type="subcellular location">
    <subcellularLocation>
        <location evidence="3">Cytoplasm</location>
    </subcellularLocation>
    <subcellularLocation>
        <location evidence="2">Nucleus</location>
    </subcellularLocation>
</comment>
<dbReference type="GO" id="GO:0003723">
    <property type="term" value="F:RNA binding"/>
    <property type="evidence" value="ECO:0007669"/>
    <property type="project" value="UniProtKB-KW"/>
</dbReference>
<dbReference type="InterPro" id="IPR036397">
    <property type="entry name" value="RNaseH_sf"/>
</dbReference>
<keyword evidence="13" id="KW-0804">Transcription</keyword>
<organism evidence="15 16">
    <name type="scientific">Stylonychia lemnae</name>
    <name type="common">Ciliate</name>
    <dbReference type="NCBI Taxonomy" id="5949"/>
    <lineage>
        <taxon>Eukaryota</taxon>
        <taxon>Sar</taxon>
        <taxon>Alveolata</taxon>
        <taxon>Ciliophora</taxon>
        <taxon>Intramacronucleata</taxon>
        <taxon>Spirotrichea</taxon>
        <taxon>Stichotrichia</taxon>
        <taxon>Sporadotrichida</taxon>
        <taxon>Oxytrichidae</taxon>
        <taxon>Stylonychinae</taxon>
        <taxon>Stylonychia</taxon>
    </lineage>
</organism>
<evidence type="ECO:0000256" key="6">
    <source>
        <dbReference type="ARBA" id="ARBA00022490"/>
    </source>
</evidence>
<protein>
    <recommendedName>
        <fullName evidence="5">poly(A)-specific ribonuclease</fullName>
        <ecNumber evidence="5">3.1.13.4</ecNumber>
    </recommendedName>
</protein>
<comment type="catalytic activity">
    <reaction evidence="1">
        <text>Exonucleolytic cleavage of poly(A) to 5'-AMP.</text>
        <dbReference type="EC" id="3.1.13.4"/>
    </reaction>
</comment>
<dbReference type="PANTHER" id="PTHR10797">
    <property type="entry name" value="CCR4-NOT TRANSCRIPTION COMPLEX SUBUNIT"/>
    <property type="match status" value="1"/>
</dbReference>
<keyword evidence="16" id="KW-1185">Reference proteome</keyword>
<evidence type="ECO:0000256" key="14">
    <source>
        <dbReference type="ARBA" id="ARBA00023242"/>
    </source>
</evidence>
<dbReference type="GO" id="GO:0030014">
    <property type="term" value="C:CCR4-NOT complex"/>
    <property type="evidence" value="ECO:0007669"/>
    <property type="project" value="InterPro"/>
</dbReference>
<comment type="similarity">
    <text evidence="4">Belongs to the CAF1 family.</text>
</comment>
<evidence type="ECO:0000256" key="11">
    <source>
        <dbReference type="ARBA" id="ARBA00022884"/>
    </source>
</evidence>
<evidence type="ECO:0000256" key="12">
    <source>
        <dbReference type="ARBA" id="ARBA00023015"/>
    </source>
</evidence>
<evidence type="ECO:0000256" key="2">
    <source>
        <dbReference type="ARBA" id="ARBA00004123"/>
    </source>
</evidence>
<dbReference type="Proteomes" id="UP000039865">
    <property type="component" value="Unassembled WGS sequence"/>
</dbReference>
<proteinExistence type="inferred from homology"/>
<accession>A0A078B8D0</accession>
<evidence type="ECO:0000256" key="7">
    <source>
        <dbReference type="ARBA" id="ARBA00022722"/>
    </source>
</evidence>
<dbReference type="AlphaFoldDB" id="A0A078B8D0"/>
<dbReference type="GO" id="GO:0046872">
    <property type="term" value="F:metal ion binding"/>
    <property type="evidence" value="ECO:0007669"/>
    <property type="project" value="UniProtKB-KW"/>
</dbReference>
<dbReference type="InParanoid" id="A0A078B8D0"/>
<keyword evidence="8" id="KW-0479">Metal-binding</keyword>
<evidence type="ECO:0000256" key="5">
    <source>
        <dbReference type="ARBA" id="ARBA00012161"/>
    </source>
</evidence>
<keyword evidence="11" id="KW-0694">RNA-binding</keyword>
<keyword evidence="12" id="KW-0805">Transcription regulation</keyword>
<dbReference type="Pfam" id="PF04857">
    <property type="entry name" value="CAF1"/>
    <property type="match status" value="1"/>
</dbReference>
<keyword evidence="9" id="KW-0378">Hydrolase</keyword>
<evidence type="ECO:0000256" key="9">
    <source>
        <dbReference type="ARBA" id="ARBA00022801"/>
    </source>
</evidence>
<dbReference type="EC" id="3.1.13.4" evidence="5"/>
<evidence type="ECO:0000256" key="3">
    <source>
        <dbReference type="ARBA" id="ARBA00004496"/>
    </source>
</evidence>
<dbReference type="Gene3D" id="3.30.420.10">
    <property type="entry name" value="Ribonuclease H-like superfamily/Ribonuclease H"/>
    <property type="match status" value="1"/>
</dbReference>
<evidence type="ECO:0000313" key="15">
    <source>
        <dbReference type="EMBL" id="CDW89818.1"/>
    </source>
</evidence>
<dbReference type="InterPro" id="IPR012337">
    <property type="entry name" value="RNaseH-like_sf"/>
</dbReference>
<evidence type="ECO:0000256" key="4">
    <source>
        <dbReference type="ARBA" id="ARBA00008372"/>
    </source>
</evidence>
<dbReference type="OrthoDB" id="1164111at2759"/>
<name>A0A078B8D0_STYLE</name>
<sequence>MKTDQLNYQPVYGNEQAQSIFMAQSQQEQISQDDRIKDVWIDNFFEEMENISRQIENYNYISMDTEYPGTVFLPPDEFEYQMVKVNVNNLKLIQVGITLSDSNGAVPSGVCSWQFNLFYDISQEQYYAKESMDLLKRSGFDFEKHKTKGIRHSKFGEYLMSSGLCLNPDVHWITFHGGVDFGYMLKVLMDTELPSDESSFFQMMNIYFINYYDIKEVKRDIDFLSGGLSKIAKELDIERIGTMHQAGSDSLVTSRVFFKLKDLLKKWWPSQDTPSIEQRFQGIIYGLGPSVNEDIYIEEYRSLATEYSNGQGKLINMNNIGGQQISNNQFGEMLSSSSTTISTCDSINSLSGAMHHNNQVINQQHYLLMQQQQELAKQQNNLNEDDYSHFYRNNLPTSHINHLELMQQQQQKQAAYYGYLQNNAPAFVPTHIQQNQHLINSNTPSGQGMFYERYGSPPAPTGISPLLMQTPLLYFQPNVINGKGSYQ</sequence>
<keyword evidence="14" id="KW-0539">Nucleus</keyword>
<evidence type="ECO:0000256" key="8">
    <source>
        <dbReference type="ARBA" id="ARBA00022723"/>
    </source>
</evidence>
<dbReference type="GO" id="GO:0005737">
    <property type="term" value="C:cytoplasm"/>
    <property type="evidence" value="ECO:0007669"/>
    <property type="project" value="UniProtKB-SubCell"/>
</dbReference>
<dbReference type="EMBL" id="CCKQ01017899">
    <property type="protein sequence ID" value="CDW89818.1"/>
    <property type="molecule type" value="Genomic_DNA"/>
</dbReference>
<keyword evidence="10" id="KW-0269">Exonuclease</keyword>
<evidence type="ECO:0000256" key="1">
    <source>
        <dbReference type="ARBA" id="ARBA00001663"/>
    </source>
</evidence>
<keyword evidence="6" id="KW-0963">Cytoplasm</keyword>